<proteinExistence type="predicted"/>
<dbReference type="EMBL" id="CP059833">
    <property type="protein sequence ID" value="QMV85189.1"/>
    <property type="molecule type" value="Genomic_DNA"/>
</dbReference>
<sequence>MQFGMKTEKFGSGSQLWLGSAHGTDVARTVTIDGKKVSGFKDGFIPAGTPLKQSEDGKYEPVAETSDVLAGFLLADQSFTVVTTSSHPRDRPY</sequence>
<reference evidence="1 2" key="1">
    <citation type="submission" date="2020-07" db="EMBL/GenBank/DDBJ databases">
        <title>non toxigenic Corynebacterium sp. nov from a clinical source.</title>
        <authorList>
            <person name="Bernier A.-M."/>
            <person name="Bernard K."/>
        </authorList>
    </citation>
    <scope>NUCLEOTIDE SEQUENCE [LARGE SCALE GENOMIC DNA]</scope>
    <source>
        <strain evidence="2">NML 93-0612</strain>
    </source>
</reference>
<evidence type="ECO:0000313" key="2">
    <source>
        <dbReference type="Proteomes" id="UP000515570"/>
    </source>
</evidence>
<organism evidence="1 2">
    <name type="scientific">Corynebacterium hindlerae</name>
    <dbReference type="NCBI Taxonomy" id="699041"/>
    <lineage>
        <taxon>Bacteria</taxon>
        <taxon>Bacillati</taxon>
        <taxon>Actinomycetota</taxon>
        <taxon>Actinomycetes</taxon>
        <taxon>Mycobacteriales</taxon>
        <taxon>Corynebacteriaceae</taxon>
        <taxon>Corynebacterium</taxon>
    </lineage>
</organism>
<gene>
    <name evidence="1" type="ORF">HW450_12875</name>
</gene>
<dbReference type="Proteomes" id="UP000515570">
    <property type="component" value="Chromosome"/>
</dbReference>
<protein>
    <submittedName>
        <fullName evidence="1">Uncharacterized protein</fullName>
    </submittedName>
</protein>
<evidence type="ECO:0000313" key="1">
    <source>
        <dbReference type="EMBL" id="QMV85189.1"/>
    </source>
</evidence>
<accession>A0A7G5FEZ8</accession>
<keyword evidence="2" id="KW-1185">Reference proteome</keyword>
<dbReference type="RefSeq" id="WP_182385994.1">
    <property type="nucleotide sequence ID" value="NZ_CP059833.1"/>
</dbReference>
<dbReference type="AlphaFoldDB" id="A0A7G5FEZ8"/>
<name>A0A7G5FEZ8_9CORY</name>